<comment type="caution">
    <text evidence="1">The sequence shown here is derived from an EMBL/GenBank/DDBJ whole genome shotgun (WGS) entry which is preliminary data.</text>
</comment>
<name>A0A2N3QNM2_9BIFI</name>
<proteinExistence type="predicted"/>
<gene>
    <name evidence="1" type="ORF">CQR45_1752</name>
</gene>
<evidence type="ECO:0000313" key="1">
    <source>
        <dbReference type="EMBL" id="PKU93222.1"/>
    </source>
</evidence>
<evidence type="ECO:0000313" key="2">
    <source>
        <dbReference type="Proteomes" id="UP000233722"/>
    </source>
</evidence>
<dbReference type="EMBL" id="PCHA01000037">
    <property type="protein sequence ID" value="PKU93222.1"/>
    <property type="molecule type" value="Genomic_DNA"/>
</dbReference>
<dbReference type="AlphaFoldDB" id="A0A2N3QNM2"/>
<accession>A0A2N3QNM2</accession>
<sequence>MPHLLKDWRDRYQLAVAGDLVLRAATTLTGVLDRLMAGPHNADPATVDDLKTIRNHLLAASNGIIATTRNTEEESCPVHSN</sequence>
<reference evidence="1 2" key="1">
    <citation type="submission" date="2017-10" db="EMBL/GenBank/DDBJ databases">
        <title>Bifidobacterium genomics.</title>
        <authorList>
            <person name="Lugli G.A."/>
            <person name="Milani C."/>
            <person name="Mancabelli L."/>
        </authorList>
    </citation>
    <scope>NUCLEOTIDE SEQUENCE [LARGE SCALE GENOMIC DNA]</scope>
    <source>
        <strain evidence="1 2">1747B</strain>
    </source>
</reference>
<organism evidence="1 2">
    <name type="scientific">Bifidobacterium pseudolongum subsp. globosum</name>
    <dbReference type="NCBI Taxonomy" id="1690"/>
    <lineage>
        <taxon>Bacteria</taxon>
        <taxon>Bacillati</taxon>
        <taxon>Actinomycetota</taxon>
        <taxon>Actinomycetes</taxon>
        <taxon>Bifidobacteriales</taxon>
        <taxon>Bifidobacteriaceae</taxon>
        <taxon>Bifidobacterium</taxon>
    </lineage>
</organism>
<protein>
    <submittedName>
        <fullName evidence="1">Uncharacterized protein</fullName>
    </submittedName>
</protein>
<dbReference type="Proteomes" id="UP000233722">
    <property type="component" value="Unassembled WGS sequence"/>
</dbReference>